<dbReference type="InterPro" id="IPR011990">
    <property type="entry name" value="TPR-like_helical_dom_sf"/>
</dbReference>
<dbReference type="Gene3D" id="2.60.40.790">
    <property type="match status" value="1"/>
</dbReference>
<sequence>MAISDSISIIEKHLEQGKLAEAESELSKILDNNDQPSFKVLILESQLLLRKQEYLKCSDVTIKALRLAYSNGKREQISESLKILSMLNFRKKDYENAFKYIVYAISYDDSAKSEIQMLKGVIENKYRKKIAPGDTQLGEKEREILKMPLTKVLDLLSPSCSSNLAISSITTLHESEEGQQQQQKKNKAILNPVGKQDVRFDWFDSGSTVEISIYVKRINENTVKTNITPTSLDLSFTDSENKSYHFQIPQLYDSINVNETSYKVYGTKLALNLVKNSKKLWTDIKRLEGEQDTELSLFPKDELSDQTKSAAYPTSSSKKIDWSKFEVDDDEDAEGDGPDAFFKKLYEGADENARRAMMKSFIESNGTTLSTDWGEVGNKTIEPYKDGSDLDN</sequence>
<evidence type="ECO:0000313" key="5">
    <source>
        <dbReference type="EMBL" id="KGK40254.1"/>
    </source>
</evidence>
<dbReference type="GO" id="GO:0051087">
    <property type="term" value="F:protein-folding chaperone binding"/>
    <property type="evidence" value="ECO:0007669"/>
    <property type="project" value="InterPro"/>
</dbReference>
<dbReference type="Pfam" id="PF05002">
    <property type="entry name" value="SGS"/>
    <property type="match status" value="1"/>
</dbReference>
<dbReference type="InterPro" id="IPR044563">
    <property type="entry name" value="Sgt1-like"/>
</dbReference>
<accession>A0A099P7M9</accession>
<proteinExistence type="inferred from homology"/>
<evidence type="ECO:0000256" key="1">
    <source>
        <dbReference type="ARBA" id="ARBA00008509"/>
    </source>
</evidence>
<gene>
    <name evidence="5" type="ORF">JL09_g689</name>
</gene>
<dbReference type="Proteomes" id="UP000029867">
    <property type="component" value="Unassembled WGS sequence"/>
</dbReference>
<dbReference type="eggNOG" id="KOG1309">
    <property type="taxonomic scope" value="Eukaryota"/>
</dbReference>
<dbReference type="HOGENOM" id="CLU_039532_3_0_1"/>
<evidence type="ECO:0000259" key="4">
    <source>
        <dbReference type="PROSITE" id="PS51203"/>
    </source>
</evidence>
<dbReference type="EMBL" id="JQFK01000003">
    <property type="protein sequence ID" value="KGK40254.1"/>
    <property type="molecule type" value="Genomic_DNA"/>
</dbReference>
<comment type="similarity">
    <text evidence="1">Belongs to the SGT1 family.</text>
</comment>
<organism evidence="5 6">
    <name type="scientific">Pichia kudriavzevii</name>
    <name type="common">Yeast</name>
    <name type="synonym">Issatchenkia orientalis</name>
    <dbReference type="NCBI Taxonomy" id="4909"/>
    <lineage>
        <taxon>Eukaryota</taxon>
        <taxon>Fungi</taxon>
        <taxon>Dikarya</taxon>
        <taxon>Ascomycota</taxon>
        <taxon>Saccharomycotina</taxon>
        <taxon>Pichiomycetes</taxon>
        <taxon>Pichiales</taxon>
        <taxon>Pichiaceae</taxon>
        <taxon>Pichia</taxon>
    </lineage>
</organism>
<feature type="domain" description="SGS" evidence="3">
    <location>
        <begin position="311"/>
        <end position="392"/>
    </location>
</feature>
<dbReference type="AlphaFoldDB" id="A0A099P7M9"/>
<protein>
    <recommendedName>
        <fullName evidence="7">Protein SGT1</fullName>
    </recommendedName>
</protein>
<dbReference type="VEuPathDB" id="FungiDB:C5L36_0C10350"/>
<evidence type="ECO:0000313" key="6">
    <source>
        <dbReference type="Proteomes" id="UP000029867"/>
    </source>
</evidence>
<dbReference type="InterPro" id="IPR007699">
    <property type="entry name" value="SGS_dom"/>
</dbReference>
<dbReference type="SUPFAM" id="SSF48452">
    <property type="entry name" value="TPR-like"/>
    <property type="match status" value="1"/>
</dbReference>
<evidence type="ECO:0000256" key="2">
    <source>
        <dbReference type="SAM" id="MobiDB-lite"/>
    </source>
</evidence>
<reference evidence="6" key="1">
    <citation type="journal article" date="2014" name="Microb. Cell Fact.">
        <title>Exploiting Issatchenkia orientalis SD108 for succinic acid production.</title>
        <authorList>
            <person name="Xiao H."/>
            <person name="Shao Z."/>
            <person name="Jiang Y."/>
            <person name="Dole S."/>
            <person name="Zhao H."/>
        </authorList>
    </citation>
    <scope>NUCLEOTIDE SEQUENCE [LARGE SCALE GENOMIC DNA]</scope>
    <source>
        <strain evidence="6">SD108</strain>
    </source>
</reference>
<name>A0A099P7M9_PICKU</name>
<evidence type="ECO:0008006" key="7">
    <source>
        <dbReference type="Google" id="ProtNLM"/>
    </source>
</evidence>
<dbReference type="PROSITE" id="PS51203">
    <property type="entry name" value="CS"/>
    <property type="match status" value="1"/>
</dbReference>
<dbReference type="Pfam" id="PF04969">
    <property type="entry name" value="CS"/>
    <property type="match status" value="1"/>
</dbReference>
<dbReference type="PROSITE" id="PS51048">
    <property type="entry name" value="SGS"/>
    <property type="match status" value="1"/>
</dbReference>
<dbReference type="PANTHER" id="PTHR45862">
    <property type="entry name" value="PROTEIN SGT1 HOMOLOG"/>
    <property type="match status" value="1"/>
</dbReference>
<dbReference type="CDD" id="cd06463">
    <property type="entry name" value="p23_like"/>
    <property type="match status" value="1"/>
</dbReference>
<feature type="region of interest" description="Disordered" evidence="2">
    <location>
        <begin position="367"/>
        <end position="392"/>
    </location>
</feature>
<feature type="domain" description="CS" evidence="4">
    <location>
        <begin position="195"/>
        <end position="285"/>
    </location>
</feature>
<comment type="caution">
    <text evidence="5">The sequence shown here is derived from an EMBL/GenBank/DDBJ whole genome shotgun (WGS) entry which is preliminary data.</text>
</comment>
<dbReference type="InterPro" id="IPR007052">
    <property type="entry name" value="CS_dom"/>
</dbReference>
<dbReference type="SUPFAM" id="SSF49764">
    <property type="entry name" value="HSP20-like chaperones"/>
    <property type="match status" value="1"/>
</dbReference>
<dbReference type="InterPro" id="IPR008978">
    <property type="entry name" value="HSP20-like_chaperone"/>
</dbReference>
<feature type="compositionally biased region" description="Basic and acidic residues" evidence="2">
    <location>
        <begin position="382"/>
        <end position="392"/>
    </location>
</feature>
<evidence type="ECO:0000259" key="3">
    <source>
        <dbReference type="PROSITE" id="PS51048"/>
    </source>
</evidence>